<reference evidence="2 3" key="1">
    <citation type="submission" date="2018-07" db="EMBL/GenBank/DDBJ databases">
        <title>Erythrobacter nanhaiensis sp. nov., a novel member of the genus Erythrobacter isolated from the South China Sea.</title>
        <authorList>
            <person name="Chen X."/>
            <person name="Liu J."/>
        </authorList>
    </citation>
    <scope>NUCLEOTIDE SEQUENCE [LARGE SCALE GENOMIC DNA]</scope>
    <source>
        <strain evidence="2 3">S-5</strain>
    </source>
</reference>
<dbReference type="EMBL" id="QRBB01000001">
    <property type="protein sequence ID" value="RDS76947.1"/>
    <property type="molecule type" value="Genomic_DNA"/>
</dbReference>
<protein>
    <recommendedName>
        <fullName evidence="4">Spermidine synthase</fullName>
    </recommendedName>
</protein>
<dbReference type="AlphaFoldDB" id="A0A395LKN9"/>
<evidence type="ECO:0008006" key="4">
    <source>
        <dbReference type="Google" id="ProtNLM"/>
    </source>
</evidence>
<dbReference type="SUPFAM" id="SSF53335">
    <property type="entry name" value="S-adenosyl-L-methionine-dependent methyltransferases"/>
    <property type="match status" value="1"/>
</dbReference>
<dbReference type="Proteomes" id="UP000254101">
    <property type="component" value="Unassembled WGS sequence"/>
</dbReference>
<sequence>MVDQFGGKPHPRSQVPDLSNVDLDTLPVTPPDPLRDYYEPMQVGAWALRVVPMAVCEGYWTGLQVVNGLVLLRRRTSVWMSITPMETESQLIGVDFARGHVVIHGLGMGWVAAMTALKPEVDRVTVVEMDDEVLKMHRQLDLFARLPDGAGDKVRIVEADALDWMPDSHVDLLMPDIWLDMVSWGRAEEVHDMQANAKADMVYFWGQELELARHAVKAGRDLDDAGLALTAKEFDLPLVGLDTPDYAARTRIATKQWMKGRWLEGSTIPADLRSSADEEMEA</sequence>
<proteinExistence type="predicted"/>
<accession>A0A395LKN9</accession>
<keyword evidence="3" id="KW-1185">Reference proteome</keyword>
<dbReference type="Gene3D" id="3.40.50.150">
    <property type="entry name" value="Vaccinia Virus protein VP39"/>
    <property type="match status" value="1"/>
</dbReference>
<gene>
    <name evidence="2" type="ORF">DL238_04535</name>
</gene>
<dbReference type="RefSeq" id="WP_115491170.1">
    <property type="nucleotide sequence ID" value="NZ_JACHWW010000001.1"/>
</dbReference>
<dbReference type="OrthoDB" id="7338969at2"/>
<comment type="caution">
    <text evidence="2">The sequence shown here is derived from an EMBL/GenBank/DDBJ whole genome shotgun (WGS) entry which is preliminary data.</text>
</comment>
<name>A0A395LKN9_9SPHN</name>
<evidence type="ECO:0000313" key="3">
    <source>
        <dbReference type="Proteomes" id="UP000254101"/>
    </source>
</evidence>
<feature type="region of interest" description="Disordered" evidence="1">
    <location>
        <begin position="1"/>
        <end position="24"/>
    </location>
</feature>
<evidence type="ECO:0000256" key="1">
    <source>
        <dbReference type="SAM" id="MobiDB-lite"/>
    </source>
</evidence>
<organism evidence="2 3">
    <name type="scientific">Alteriqipengyuania lutimaris</name>
    <dbReference type="NCBI Taxonomy" id="1538146"/>
    <lineage>
        <taxon>Bacteria</taxon>
        <taxon>Pseudomonadati</taxon>
        <taxon>Pseudomonadota</taxon>
        <taxon>Alphaproteobacteria</taxon>
        <taxon>Sphingomonadales</taxon>
        <taxon>Erythrobacteraceae</taxon>
        <taxon>Alteriqipengyuania</taxon>
    </lineage>
</organism>
<dbReference type="InterPro" id="IPR029063">
    <property type="entry name" value="SAM-dependent_MTases_sf"/>
</dbReference>
<evidence type="ECO:0000313" key="2">
    <source>
        <dbReference type="EMBL" id="RDS76947.1"/>
    </source>
</evidence>